<dbReference type="PATRIC" id="fig|595434.4.peg.3091"/>
<gene>
    <name evidence="1" type="ORF">RISK_003238</name>
</gene>
<evidence type="ECO:0000313" key="1">
    <source>
        <dbReference type="EMBL" id="KLU04616.1"/>
    </source>
</evidence>
<keyword evidence="2" id="KW-1185">Reference proteome</keyword>
<proteinExistence type="predicted"/>
<name>A0A0J1BDN5_RHOIS</name>
<protein>
    <submittedName>
        <fullName evidence="1">Uncharacterized protein</fullName>
    </submittedName>
</protein>
<evidence type="ECO:0000313" key="2">
    <source>
        <dbReference type="Proteomes" id="UP000036367"/>
    </source>
</evidence>
<comment type="caution">
    <text evidence="1">The sequence shown here is derived from an EMBL/GenBank/DDBJ whole genome shotgun (WGS) entry which is preliminary data.</text>
</comment>
<dbReference type="Proteomes" id="UP000036367">
    <property type="component" value="Unassembled WGS sequence"/>
</dbReference>
<organism evidence="1 2">
    <name type="scientific">Rhodopirellula islandica</name>
    <dbReference type="NCBI Taxonomy" id="595434"/>
    <lineage>
        <taxon>Bacteria</taxon>
        <taxon>Pseudomonadati</taxon>
        <taxon>Planctomycetota</taxon>
        <taxon>Planctomycetia</taxon>
        <taxon>Pirellulales</taxon>
        <taxon>Pirellulaceae</taxon>
        <taxon>Rhodopirellula</taxon>
    </lineage>
</organism>
<sequence>MIFGFALLHRSKAGMLHSLVSVSDVAIAFQPIRNRFQAI</sequence>
<reference evidence="1" key="1">
    <citation type="submission" date="2015-05" db="EMBL/GenBank/DDBJ databases">
        <title>Permanent draft genome of Rhodopirellula islandicus K833.</title>
        <authorList>
            <person name="Kizina J."/>
            <person name="Richter M."/>
            <person name="Glockner F.O."/>
            <person name="Harder J."/>
        </authorList>
    </citation>
    <scope>NUCLEOTIDE SEQUENCE [LARGE SCALE GENOMIC DNA]</scope>
    <source>
        <strain evidence="1">K833</strain>
    </source>
</reference>
<dbReference type="AlphaFoldDB" id="A0A0J1BDN5"/>
<accession>A0A0J1BDN5</accession>
<dbReference type="EMBL" id="LECT01000026">
    <property type="protein sequence ID" value="KLU04616.1"/>
    <property type="molecule type" value="Genomic_DNA"/>
</dbReference>